<dbReference type="Pfam" id="PF10152">
    <property type="entry name" value="CCDC53"/>
    <property type="match status" value="1"/>
</dbReference>
<proteinExistence type="inferred from homology"/>
<evidence type="ECO:0000313" key="6">
    <source>
        <dbReference type="Proteomes" id="UP001642483"/>
    </source>
</evidence>
<evidence type="ECO:0000256" key="2">
    <source>
        <dbReference type="ARBA" id="ARBA00013578"/>
    </source>
</evidence>
<feature type="region of interest" description="Disordered" evidence="4">
    <location>
        <begin position="162"/>
        <end position="205"/>
    </location>
</feature>
<accession>A0ABP0H2Z4</accession>
<organism evidence="5 6">
    <name type="scientific">Clavelina lepadiformis</name>
    <name type="common">Light-bulb sea squirt</name>
    <name type="synonym">Ascidia lepadiformis</name>
    <dbReference type="NCBI Taxonomy" id="159417"/>
    <lineage>
        <taxon>Eukaryota</taxon>
        <taxon>Metazoa</taxon>
        <taxon>Chordata</taxon>
        <taxon>Tunicata</taxon>
        <taxon>Ascidiacea</taxon>
        <taxon>Aplousobranchia</taxon>
        <taxon>Clavelinidae</taxon>
        <taxon>Clavelina</taxon>
    </lineage>
</organism>
<dbReference type="PANTHER" id="PTHR13015">
    <property type="entry name" value="PROTEIN AD-016-RELATED"/>
    <property type="match status" value="1"/>
</dbReference>
<evidence type="ECO:0000313" key="5">
    <source>
        <dbReference type="EMBL" id="CAK8696900.1"/>
    </source>
</evidence>
<dbReference type="InterPro" id="IPR019309">
    <property type="entry name" value="WASHC3"/>
</dbReference>
<feature type="region of interest" description="Disordered" evidence="4">
    <location>
        <begin position="82"/>
        <end position="131"/>
    </location>
</feature>
<dbReference type="EMBL" id="CAWYQH010000163">
    <property type="protein sequence ID" value="CAK8696900.1"/>
    <property type="molecule type" value="Genomic_DNA"/>
</dbReference>
<evidence type="ECO:0000256" key="1">
    <source>
        <dbReference type="ARBA" id="ARBA00006290"/>
    </source>
</evidence>
<reference evidence="5 6" key="1">
    <citation type="submission" date="2024-02" db="EMBL/GenBank/DDBJ databases">
        <authorList>
            <person name="Daric V."/>
            <person name="Darras S."/>
        </authorList>
    </citation>
    <scope>NUCLEOTIDE SEQUENCE [LARGE SCALE GENOMIC DNA]</scope>
</reference>
<sequence>MMEDATDEIGLSGPAVDLNKVPSLNHRRSVTFMNQFFMNTANFLNNFSAVSEEQLARQSAEIQKLEISLNILEAKLASIPGLDKIAPSTDNTTPASKQEDEVSQSEPSTSDASLPVEVTSPPEETAPVKNVLTVRQDPRYAKYLKMVMVGVPKAAIENKMRNDGLDSSLLDTPDAPVPDAVPPQDSDESDNESQSLSSGDDDFSD</sequence>
<gene>
    <name evidence="5" type="ORF">CVLEPA_LOCUS30208</name>
</gene>
<evidence type="ECO:0000256" key="3">
    <source>
        <dbReference type="ARBA" id="ARBA00030721"/>
    </source>
</evidence>
<comment type="caution">
    <text evidence="5">The sequence shown here is derived from an EMBL/GenBank/DDBJ whole genome shotgun (WGS) entry which is preliminary data.</text>
</comment>
<protein>
    <recommendedName>
        <fullName evidence="2">WASH complex subunit 3</fullName>
    </recommendedName>
    <alternativeName>
        <fullName evidence="3">Coiled-coil domain-containing protein 53</fullName>
    </alternativeName>
</protein>
<comment type="similarity">
    <text evidence="1">Belongs to the CCDC53 family.</text>
</comment>
<evidence type="ECO:0000256" key="4">
    <source>
        <dbReference type="SAM" id="MobiDB-lite"/>
    </source>
</evidence>
<keyword evidence="6" id="KW-1185">Reference proteome</keyword>
<name>A0ABP0H2Z4_CLALP</name>
<dbReference type="PANTHER" id="PTHR13015:SF0">
    <property type="entry name" value="WASH COMPLEX SUBUNIT 3"/>
    <property type="match status" value="1"/>
</dbReference>
<dbReference type="Proteomes" id="UP001642483">
    <property type="component" value="Unassembled WGS sequence"/>
</dbReference>